<proteinExistence type="predicted"/>
<dbReference type="AlphaFoldDB" id="A0A067SYV0"/>
<sequence>MSMGLLHHFCVFDNLGCDQMDHHEALPRQHKHPHPRRLSPPRPQSTEGRILNRKLKTQPSLATSQPPHVNDVDGAAVDAPNQGGIHPGGNDLPQRPLTPPHDRPSCPPSAPPTPLSPKPALPVAGAGTPPLNLSTQAAELPSSSSNRLLSAQPGIKYGHPRRPRNPANQSSSAPVGSSHKDVQSKSPGHKRQAEDGEDVGSKRRQLSDKENKGSKKRKDVPDKGFPSKQLRTSTSIPSTLTSTPLSSTSNSLTLTSATEFVLPLPPSLPKDCQDLIKQTSLGVQWDRLVNLWLRFEGSYKFKGSSKLTATSRPPRFQTGFDMLIFQHSPPQLIPANLVPSFGPGGLSFNLIGGKSRQIRLQDLHWGAGTPSTSLAQTAGPASLGLCFF</sequence>
<feature type="compositionally biased region" description="Basic residues" evidence="1">
    <location>
        <begin position="28"/>
        <end position="39"/>
    </location>
</feature>
<feature type="compositionally biased region" description="Pro residues" evidence="1">
    <location>
        <begin position="105"/>
        <end position="120"/>
    </location>
</feature>
<feature type="region of interest" description="Disordered" evidence="1">
    <location>
        <begin position="26"/>
        <end position="249"/>
    </location>
</feature>
<dbReference type="EMBL" id="KL142379">
    <property type="protein sequence ID" value="KDR76046.1"/>
    <property type="molecule type" value="Genomic_DNA"/>
</dbReference>
<dbReference type="Proteomes" id="UP000027222">
    <property type="component" value="Unassembled WGS sequence"/>
</dbReference>
<feature type="compositionally biased region" description="Polar residues" evidence="1">
    <location>
        <begin position="166"/>
        <end position="175"/>
    </location>
</feature>
<feature type="compositionally biased region" description="Basic and acidic residues" evidence="1">
    <location>
        <begin position="191"/>
        <end position="213"/>
    </location>
</feature>
<reference evidence="3" key="1">
    <citation type="journal article" date="2014" name="Proc. Natl. Acad. Sci. U.S.A.">
        <title>Extensive sampling of basidiomycete genomes demonstrates inadequacy of the white-rot/brown-rot paradigm for wood decay fungi.</title>
        <authorList>
            <person name="Riley R."/>
            <person name="Salamov A.A."/>
            <person name="Brown D.W."/>
            <person name="Nagy L.G."/>
            <person name="Floudas D."/>
            <person name="Held B.W."/>
            <person name="Levasseur A."/>
            <person name="Lombard V."/>
            <person name="Morin E."/>
            <person name="Otillar R."/>
            <person name="Lindquist E.A."/>
            <person name="Sun H."/>
            <person name="LaButti K.M."/>
            <person name="Schmutz J."/>
            <person name="Jabbour D."/>
            <person name="Luo H."/>
            <person name="Baker S.E."/>
            <person name="Pisabarro A.G."/>
            <person name="Walton J.D."/>
            <person name="Blanchette R.A."/>
            <person name="Henrissat B."/>
            <person name="Martin F."/>
            <person name="Cullen D."/>
            <person name="Hibbett D.S."/>
            <person name="Grigoriev I.V."/>
        </authorList>
    </citation>
    <scope>NUCLEOTIDE SEQUENCE [LARGE SCALE GENOMIC DNA]</scope>
    <source>
        <strain evidence="3">CBS 339.88</strain>
    </source>
</reference>
<protein>
    <submittedName>
        <fullName evidence="2">Uncharacterized protein</fullName>
    </submittedName>
</protein>
<name>A0A067SYV0_GALM3</name>
<organism evidence="2 3">
    <name type="scientific">Galerina marginata (strain CBS 339.88)</name>
    <dbReference type="NCBI Taxonomy" id="685588"/>
    <lineage>
        <taxon>Eukaryota</taxon>
        <taxon>Fungi</taxon>
        <taxon>Dikarya</taxon>
        <taxon>Basidiomycota</taxon>
        <taxon>Agaricomycotina</taxon>
        <taxon>Agaricomycetes</taxon>
        <taxon>Agaricomycetidae</taxon>
        <taxon>Agaricales</taxon>
        <taxon>Agaricineae</taxon>
        <taxon>Strophariaceae</taxon>
        <taxon>Galerina</taxon>
    </lineage>
</organism>
<gene>
    <name evidence="2" type="ORF">GALMADRAFT_139800</name>
</gene>
<evidence type="ECO:0000313" key="3">
    <source>
        <dbReference type="Proteomes" id="UP000027222"/>
    </source>
</evidence>
<evidence type="ECO:0000313" key="2">
    <source>
        <dbReference type="EMBL" id="KDR76046.1"/>
    </source>
</evidence>
<evidence type="ECO:0000256" key="1">
    <source>
        <dbReference type="SAM" id="MobiDB-lite"/>
    </source>
</evidence>
<feature type="compositionally biased region" description="Polar residues" evidence="1">
    <location>
        <begin position="57"/>
        <end position="67"/>
    </location>
</feature>
<dbReference type="HOGENOM" id="CLU_711828_0_0_1"/>
<feature type="compositionally biased region" description="Polar residues" evidence="1">
    <location>
        <begin position="131"/>
        <end position="149"/>
    </location>
</feature>
<feature type="compositionally biased region" description="Low complexity" evidence="1">
    <location>
        <begin position="232"/>
        <end position="249"/>
    </location>
</feature>
<accession>A0A067SYV0</accession>
<keyword evidence="3" id="KW-1185">Reference proteome</keyword>